<dbReference type="EMBL" id="QVIG01000001">
    <property type="protein sequence ID" value="RGD61809.1"/>
    <property type="molecule type" value="Genomic_DNA"/>
</dbReference>
<organism evidence="1 2">
    <name type="scientific">Kitasatospora xanthocidica</name>
    <dbReference type="NCBI Taxonomy" id="83382"/>
    <lineage>
        <taxon>Bacteria</taxon>
        <taxon>Bacillati</taxon>
        <taxon>Actinomycetota</taxon>
        <taxon>Actinomycetes</taxon>
        <taxon>Kitasatosporales</taxon>
        <taxon>Streptomycetaceae</taxon>
        <taxon>Kitasatospora</taxon>
    </lineage>
</organism>
<dbReference type="PANTHER" id="PTHR35526">
    <property type="entry name" value="ANTI-SIGMA-F FACTOR RSBW-RELATED"/>
    <property type="match status" value="1"/>
</dbReference>
<dbReference type="GO" id="GO:0005524">
    <property type="term" value="F:ATP binding"/>
    <property type="evidence" value="ECO:0007669"/>
    <property type="project" value="UniProtKB-KW"/>
</dbReference>
<gene>
    <name evidence="1" type="ORF">DR950_32330</name>
</gene>
<dbReference type="PANTHER" id="PTHR35526:SF3">
    <property type="entry name" value="ANTI-SIGMA-F FACTOR RSBW"/>
    <property type="match status" value="1"/>
</dbReference>
<dbReference type="Gene3D" id="3.30.565.10">
    <property type="entry name" value="Histidine kinase-like ATPase, C-terminal domain"/>
    <property type="match status" value="1"/>
</dbReference>
<reference evidence="1 2" key="1">
    <citation type="submission" date="2018-08" db="EMBL/GenBank/DDBJ databases">
        <title>Diversity &amp; Physiological Properties of Lignin-Decomposing Actinobacteria from Soil.</title>
        <authorList>
            <person name="Roh S.G."/>
            <person name="Kim S.B."/>
        </authorList>
    </citation>
    <scope>NUCLEOTIDE SEQUENCE [LARGE SCALE GENOMIC DNA]</scope>
    <source>
        <strain evidence="1 2">MMS17-GH009</strain>
    </source>
</reference>
<dbReference type="InterPro" id="IPR036890">
    <property type="entry name" value="HATPase_C_sf"/>
</dbReference>
<dbReference type="InterPro" id="IPR050267">
    <property type="entry name" value="Anti-sigma-factor_SerPK"/>
</dbReference>
<keyword evidence="1" id="KW-0547">Nucleotide-binding</keyword>
<evidence type="ECO:0000313" key="1">
    <source>
        <dbReference type="EMBL" id="RGD61809.1"/>
    </source>
</evidence>
<dbReference type="CDD" id="cd16936">
    <property type="entry name" value="HATPase_RsbW-like"/>
    <property type="match status" value="1"/>
</dbReference>
<dbReference type="Proteomes" id="UP000263377">
    <property type="component" value="Unassembled WGS sequence"/>
</dbReference>
<evidence type="ECO:0000313" key="2">
    <source>
        <dbReference type="Proteomes" id="UP000263377"/>
    </source>
</evidence>
<protein>
    <submittedName>
        <fullName evidence="1">ATP-binding protein</fullName>
    </submittedName>
</protein>
<comment type="caution">
    <text evidence="1">The sequence shown here is derived from an EMBL/GenBank/DDBJ whole genome shotgun (WGS) entry which is preliminary data.</text>
</comment>
<keyword evidence="1" id="KW-0067">ATP-binding</keyword>
<sequence length="110" mass="11854">MKLREWGLDDLVDDSAVIVSELATNSSKTGCHTRMLVGIRRPTDRIVRILVGDGSRSVPVMIQAGPDATSGRGLAMVHRLTQGRWGVTLLPFGKVVHADLTTPAPVNRSP</sequence>
<dbReference type="AlphaFoldDB" id="A0A373A156"/>
<accession>A0A373A156</accession>
<keyword evidence="2" id="KW-1185">Reference proteome</keyword>
<proteinExistence type="predicted"/>
<name>A0A373A156_9ACTN</name>